<gene>
    <name evidence="3" type="ORF">RU93_GL002153</name>
</gene>
<keyword evidence="4" id="KW-1185">Reference proteome</keyword>
<evidence type="ECO:0008006" key="5">
    <source>
        <dbReference type="Google" id="ProtNLM"/>
    </source>
</evidence>
<feature type="domain" description="Gfo/Idh/MocA-like oxidoreductase N-terminal" evidence="1">
    <location>
        <begin position="11"/>
        <end position="129"/>
    </location>
</feature>
<dbReference type="SUPFAM" id="SSF55347">
    <property type="entry name" value="Glyceraldehyde-3-phosphate dehydrogenase-like, C-terminal domain"/>
    <property type="match status" value="1"/>
</dbReference>
<name>A0A1L8QSE6_9ENTE</name>
<dbReference type="Gene3D" id="3.40.50.720">
    <property type="entry name" value="NAD(P)-binding Rossmann-like Domain"/>
    <property type="match status" value="1"/>
</dbReference>
<dbReference type="Pfam" id="PF22725">
    <property type="entry name" value="GFO_IDH_MocA_C3"/>
    <property type="match status" value="1"/>
</dbReference>
<dbReference type="InterPro" id="IPR000683">
    <property type="entry name" value="Gfo/Idh/MocA-like_OxRdtase_N"/>
</dbReference>
<organism evidence="3 4">
    <name type="scientific">Enterococcus aquimarinus</name>
    <dbReference type="NCBI Taxonomy" id="328396"/>
    <lineage>
        <taxon>Bacteria</taxon>
        <taxon>Bacillati</taxon>
        <taxon>Bacillota</taxon>
        <taxon>Bacilli</taxon>
        <taxon>Lactobacillales</taxon>
        <taxon>Enterococcaceae</taxon>
        <taxon>Enterococcus</taxon>
    </lineage>
</organism>
<evidence type="ECO:0000313" key="4">
    <source>
        <dbReference type="Proteomes" id="UP000182149"/>
    </source>
</evidence>
<comment type="caution">
    <text evidence="3">The sequence shown here is derived from an EMBL/GenBank/DDBJ whole genome shotgun (WGS) entry which is preliminary data.</text>
</comment>
<sequence>MTEGVFHMTKINVVIVGYGGMGSYHGNTIIPAQNDKLTVTGAYDVLPERIEAAKEAGLETYESFEAVLADEKVEVVLIATPNDSHKDLAIAALRAGKHVVCEKPVTMKVQELDEILAVAKETGKTFMVHQNRRWDPDFLMVREMYQAKPIGDIFQIESRVQGANGIPGDWRHLKEHGGGMLLDWGVHLLDQLLWLVDSPIQSFNVDFSYVLGDPVDDGFFTYITFENGVRAIVEVGTSNYTKLPRWYVKGMEGTAKIDDWDCQGEMIRATNAENVSAPKAIQAGVGLTKTMAPPSEEAMESIPLPEGHADFVPFYENLYEVIREGKEPIVKNAEVRQVLALIDEMFAVAGR</sequence>
<accession>A0A1L8QSE6</accession>
<evidence type="ECO:0000259" key="2">
    <source>
        <dbReference type="Pfam" id="PF22725"/>
    </source>
</evidence>
<dbReference type="Proteomes" id="UP000182149">
    <property type="component" value="Unassembled WGS sequence"/>
</dbReference>
<dbReference type="PANTHER" id="PTHR43708:SF8">
    <property type="entry name" value="OXIDOREDUCTASE"/>
    <property type="match status" value="1"/>
</dbReference>
<feature type="domain" description="GFO/IDH/MocA-like oxidoreductase" evidence="2">
    <location>
        <begin position="138"/>
        <end position="255"/>
    </location>
</feature>
<dbReference type="InterPro" id="IPR051317">
    <property type="entry name" value="Gfo/Idh/MocA_oxidoreduct"/>
</dbReference>
<dbReference type="Pfam" id="PF01408">
    <property type="entry name" value="GFO_IDH_MocA"/>
    <property type="match status" value="1"/>
</dbReference>
<dbReference type="SUPFAM" id="SSF51735">
    <property type="entry name" value="NAD(P)-binding Rossmann-fold domains"/>
    <property type="match status" value="1"/>
</dbReference>
<dbReference type="InterPro" id="IPR036291">
    <property type="entry name" value="NAD(P)-bd_dom_sf"/>
</dbReference>
<evidence type="ECO:0000313" key="3">
    <source>
        <dbReference type="EMBL" id="OJG10374.1"/>
    </source>
</evidence>
<protein>
    <recommendedName>
        <fullName evidence="5">Dehydrogenase</fullName>
    </recommendedName>
</protein>
<dbReference type="InterPro" id="IPR055170">
    <property type="entry name" value="GFO_IDH_MocA-like_dom"/>
</dbReference>
<dbReference type="GO" id="GO:0000166">
    <property type="term" value="F:nucleotide binding"/>
    <property type="evidence" value="ECO:0007669"/>
    <property type="project" value="InterPro"/>
</dbReference>
<evidence type="ECO:0000259" key="1">
    <source>
        <dbReference type="Pfam" id="PF01408"/>
    </source>
</evidence>
<dbReference type="EMBL" id="JXKD01000008">
    <property type="protein sequence ID" value="OJG10374.1"/>
    <property type="molecule type" value="Genomic_DNA"/>
</dbReference>
<reference evidence="3 4" key="1">
    <citation type="submission" date="2014-12" db="EMBL/GenBank/DDBJ databases">
        <title>Draft genome sequences of 29 type strains of Enterococci.</title>
        <authorList>
            <person name="Zhong Z."/>
            <person name="Sun Z."/>
            <person name="Liu W."/>
            <person name="Zhang W."/>
            <person name="Zhang H."/>
        </authorList>
    </citation>
    <scope>NUCLEOTIDE SEQUENCE [LARGE SCALE GENOMIC DNA]</scope>
    <source>
        <strain evidence="3 4">DSM 17690</strain>
    </source>
</reference>
<proteinExistence type="predicted"/>
<dbReference type="STRING" id="328396.RU93_GL002153"/>
<dbReference type="PANTHER" id="PTHR43708">
    <property type="entry name" value="CONSERVED EXPRESSED OXIDOREDUCTASE (EUROFUNG)"/>
    <property type="match status" value="1"/>
</dbReference>
<dbReference type="AlphaFoldDB" id="A0A1L8QSE6"/>
<dbReference type="Gene3D" id="3.30.360.10">
    <property type="entry name" value="Dihydrodipicolinate Reductase, domain 2"/>
    <property type="match status" value="1"/>
</dbReference>